<gene>
    <name evidence="1" type="ORF">ALQ73_00074</name>
</gene>
<dbReference type="AlphaFoldDB" id="A0A3M4Z035"/>
<protein>
    <submittedName>
        <fullName evidence="1">Uncharacterized protein</fullName>
    </submittedName>
</protein>
<evidence type="ECO:0000313" key="2">
    <source>
        <dbReference type="Proteomes" id="UP000276829"/>
    </source>
</evidence>
<accession>A0A3M4Z035</accession>
<dbReference type="Proteomes" id="UP000276829">
    <property type="component" value="Unassembled WGS sequence"/>
</dbReference>
<dbReference type="EMBL" id="RBON01000312">
    <property type="protein sequence ID" value="RMM62081.1"/>
    <property type="molecule type" value="Genomic_DNA"/>
</dbReference>
<comment type="caution">
    <text evidence="1">The sequence shown here is derived from an EMBL/GenBank/DDBJ whole genome shotgun (WGS) entry which is preliminary data.</text>
</comment>
<reference evidence="1 2" key="1">
    <citation type="submission" date="2018-08" db="EMBL/GenBank/DDBJ databases">
        <title>Recombination of ecologically and evolutionarily significant loci maintains genetic cohesion in the Pseudomonas syringae species complex.</title>
        <authorList>
            <person name="Dillon M."/>
            <person name="Thakur S."/>
            <person name="Almeida R.N.D."/>
            <person name="Weir B.S."/>
            <person name="Guttman D.S."/>
        </authorList>
    </citation>
    <scope>NUCLEOTIDE SEQUENCE [LARGE SCALE GENOMIC DNA]</scope>
    <source>
        <strain evidence="1 2">ICMP 4324</strain>
    </source>
</reference>
<proteinExistence type="predicted"/>
<evidence type="ECO:0000313" key="1">
    <source>
        <dbReference type="EMBL" id="RMM62081.1"/>
    </source>
</evidence>
<name>A0A3M4Z035_PSESG</name>
<sequence length="397" mass="44383">MHTHTPPLIYLDSCDYSNLSKPGVDGPEACHLAALRAIRNRGEAVFVFSGAHISEMSPMDEQYASAASERTLLMVELCGRNTMISFDRLMKAELERLATQDPRPVTAVDGNGEWFPDMGALISPIEELDVAGALQQQMGEHGMNRNMRRILKASMTNKHGRFRADIEQRCGQQLDYSELLERTPMRPQDMAVLKRYLLGKATREEADKAFLESLRDPSYMAQWFIHHHDKMGALGDWVRRPARELIESCEQTLSNLRAQLEALPESERDAVKTGVSGERWAKLKKQGVIDIVNRLLALLLPGAPGCNDADNIEQYCPGLFICINAFYDSLQKSFGKQPRAMKASDFVDVIHALYIPYVSYFRADKHMCGVLQPIAQRYGTQVVASPAKLTAALGVAL</sequence>
<organism evidence="1 2">
    <name type="scientific">Pseudomonas savastanoi pv. glycinea</name>
    <name type="common">Pseudomonas syringae pv. glycinea</name>
    <dbReference type="NCBI Taxonomy" id="318"/>
    <lineage>
        <taxon>Bacteria</taxon>
        <taxon>Pseudomonadati</taxon>
        <taxon>Pseudomonadota</taxon>
        <taxon>Gammaproteobacteria</taxon>
        <taxon>Pseudomonadales</taxon>
        <taxon>Pseudomonadaceae</taxon>
        <taxon>Pseudomonas</taxon>
    </lineage>
</organism>